<keyword evidence="3" id="KW-1185">Reference proteome</keyword>
<evidence type="ECO:0008006" key="4">
    <source>
        <dbReference type="Google" id="ProtNLM"/>
    </source>
</evidence>
<dbReference type="Proteomes" id="UP001155546">
    <property type="component" value="Unassembled WGS sequence"/>
</dbReference>
<dbReference type="RefSeq" id="WP_261298442.1">
    <property type="nucleotide sequence ID" value="NZ_JAMTCD010000010.1"/>
</dbReference>
<dbReference type="EMBL" id="JAMTCD010000010">
    <property type="protein sequence ID" value="MCT7942062.1"/>
    <property type="molecule type" value="Genomic_DNA"/>
</dbReference>
<organism evidence="2 3">
    <name type="scientific">Shewanella holmiensis</name>
    <dbReference type="NCBI Taxonomy" id="2952222"/>
    <lineage>
        <taxon>Bacteria</taxon>
        <taxon>Pseudomonadati</taxon>
        <taxon>Pseudomonadota</taxon>
        <taxon>Gammaproteobacteria</taxon>
        <taxon>Alteromonadales</taxon>
        <taxon>Shewanellaceae</taxon>
        <taxon>Shewanella</taxon>
    </lineage>
</organism>
<feature type="signal peptide" evidence="1">
    <location>
        <begin position="1"/>
        <end position="23"/>
    </location>
</feature>
<dbReference type="AlphaFoldDB" id="A0A9X3ANP2"/>
<reference evidence="2" key="1">
    <citation type="journal article" date="2023" name="Int. J. Syst. Evol. Microbiol.">
        <title>&lt;i&gt;Shewanella septentrionalis&lt;/i&gt; sp. nov. and &lt;i&gt;Shewanella holmiensis&lt;/i&gt; sp. nov., isolated from Baltic Sea water and sediments.</title>
        <authorList>
            <person name="Martin-Rodriguez A.J."/>
            <person name="Thorell K."/>
            <person name="Joffre E."/>
            <person name="Jensie-Markopoulos S."/>
            <person name="Moore E.R.B."/>
            <person name="Sjoling A."/>
        </authorList>
    </citation>
    <scope>NUCLEOTIDE SEQUENCE</scope>
    <source>
        <strain evidence="2">SP1S2-7</strain>
    </source>
</reference>
<name>A0A9X3ANP2_9GAMM</name>
<feature type="chain" id="PRO_5040929710" description="RcnB family protein" evidence="1">
    <location>
        <begin position="24"/>
        <end position="192"/>
    </location>
</feature>
<evidence type="ECO:0000256" key="1">
    <source>
        <dbReference type="SAM" id="SignalP"/>
    </source>
</evidence>
<comment type="caution">
    <text evidence="2">The sequence shown here is derived from an EMBL/GenBank/DDBJ whole genome shotgun (WGS) entry which is preliminary data.</text>
</comment>
<sequence>MKLKTITVLSLFWGIGGVCPAVAQQPLSLDHLNQASVNTHVASNHQGNHNRDYVNHDRHRHQFNNRHGYRDPWRWGSGWNNHWGPSVGIGWSSGYRWGNDWRWRDPWYNNGYSPYRYDRDNYAIRRDFEVEPTVVVAPPQRTTTSMQYDHGIRTLPENAKVIQKDGKMVYEWQGVIYQYDWSTETYVKVANQ</sequence>
<keyword evidence="1" id="KW-0732">Signal</keyword>
<evidence type="ECO:0000313" key="3">
    <source>
        <dbReference type="Proteomes" id="UP001155546"/>
    </source>
</evidence>
<accession>A0A9X3ANP2</accession>
<gene>
    <name evidence="2" type="ORF">NE535_09695</name>
</gene>
<evidence type="ECO:0000313" key="2">
    <source>
        <dbReference type="EMBL" id="MCT7942062.1"/>
    </source>
</evidence>
<proteinExistence type="predicted"/>
<protein>
    <recommendedName>
        <fullName evidence="4">RcnB family protein</fullName>
    </recommendedName>
</protein>